<accession>A0ACC6RLV6</accession>
<name>A0ACC6RLV6_9BURK</name>
<organism evidence="1 2">
    <name type="scientific">Paraburkholderia unamae</name>
    <dbReference type="NCBI Taxonomy" id="219649"/>
    <lineage>
        <taxon>Bacteria</taxon>
        <taxon>Pseudomonadati</taxon>
        <taxon>Pseudomonadota</taxon>
        <taxon>Betaproteobacteria</taxon>
        <taxon>Burkholderiales</taxon>
        <taxon>Burkholderiaceae</taxon>
        <taxon>Paraburkholderia</taxon>
    </lineage>
</organism>
<comment type="caution">
    <text evidence="1">The sequence shown here is derived from an EMBL/GenBank/DDBJ whole genome shotgun (WGS) entry which is preliminary data.</text>
</comment>
<gene>
    <name evidence="1" type="ORF">VSR83_20920</name>
</gene>
<dbReference type="EMBL" id="JAYMRU010000015">
    <property type="protein sequence ID" value="MEM5402532.1"/>
    <property type="molecule type" value="Genomic_DNA"/>
</dbReference>
<keyword evidence="2" id="KW-1185">Reference proteome</keyword>
<dbReference type="Proteomes" id="UP001392318">
    <property type="component" value="Unassembled WGS sequence"/>
</dbReference>
<protein>
    <submittedName>
        <fullName evidence="1">Uncharacterized protein</fullName>
    </submittedName>
</protein>
<evidence type="ECO:0000313" key="2">
    <source>
        <dbReference type="Proteomes" id="UP001392318"/>
    </source>
</evidence>
<proteinExistence type="predicted"/>
<reference evidence="1" key="1">
    <citation type="submission" date="2024-01" db="EMBL/GenBank/DDBJ databases">
        <title>The diversity of rhizobia nodulating Mimosa spp. in eleven states of Brazil covering several biomes is determined by host plant, location, and edaphic factors.</title>
        <authorList>
            <person name="Rouws L."/>
            <person name="Barauna A."/>
            <person name="Beukes C."/>
            <person name="De Faria S.M."/>
            <person name="Gross E."/>
            <person name="Dos Reis Junior F.B."/>
            <person name="Simon M."/>
            <person name="Maluk M."/>
            <person name="Odee D.W."/>
            <person name="Kenicer G."/>
            <person name="Young J.P.W."/>
            <person name="Reis V.M."/>
            <person name="Zilli J."/>
            <person name="James E.K."/>
        </authorList>
    </citation>
    <scope>NUCLEOTIDE SEQUENCE</scope>
    <source>
        <strain evidence="1">JPY452</strain>
    </source>
</reference>
<sequence>MRQAVQIERGRLNAQTIDRLLKAVSETGKRIAFCARERSAAVNGDAERAVAALDLNVDLHAARGLHRQLDIAFRALR</sequence>
<evidence type="ECO:0000313" key="1">
    <source>
        <dbReference type="EMBL" id="MEM5402532.1"/>
    </source>
</evidence>